<dbReference type="Pfam" id="PF24092">
    <property type="entry name" value="DUF7373_C"/>
    <property type="match status" value="1"/>
</dbReference>
<dbReference type="EMBL" id="WEGK01000004">
    <property type="protein sequence ID" value="MQY19061.1"/>
    <property type="molecule type" value="Genomic_DNA"/>
</dbReference>
<evidence type="ECO:0000256" key="1">
    <source>
        <dbReference type="SAM" id="SignalP"/>
    </source>
</evidence>
<feature type="chain" id="PRO_5038482737" evidence="1">
    <location>
        <begin position="23"/>
        <end position="403"/>
    </location>
</feature>
<dbReference type="Pfam" id="PF24088">
    <property type="entry name" value="DUF7373"/>
    <property type="match status" value="1"/>
</dbReference>
<dbReference type="OrthoDB" id="5171545at2"/>
<sequence length="403" mass="42650">MVHTTRRAGIVFAAATAVAVLAGCGVKGTPVAGEIDVRTLDVGSYAVDKHSFRQTAADQGALVEGMRMSRAVVPAVVIDPSLKVGQGGHVVLNNTEATTRLLAAVSKPILDRENLLTGYTASGADKSDDPGTSISTSDTTSVTNFVMRFADDDTAKRTAQELEDADFGVAPDLNKKLSVSKYPDALVHWRPGISNVGAFLAHKNFVISLFIQRPKPDADDLTSWVQKALDAQVPALDKFQATPKDGFSGLPVDPDGLLGRAVMRDRDKDTPDRDRFASYGPNDFLNIAEDETTRQRLVADTGLDAVAIADTSTVLRVRDAAAGGRLISGLVSASGSAYSPTDAPDALPGAKCLQLGSSSVHSNSAKFRCYIPHGRYVEVVISNDQSDMKQKASAAYALLANSM</sequence>
<reference evidence="4 5" key="1">
    <citation type="submission" date="2019-10" db="EMBL/GenBank/DDBJ databases">
        <title>Nocardia macrotermitis sp. nov. and Nocardia aurantia sp. nov., isolated from the gut of fungus growing-termite Macrotermes natalensis.</title>
        <authorList>
            <person name="Benndorf R."/>
            <person name="Schwitalla J."/>
            <person name="Martin K."/>
            <person name="De Beer W."/>
            <person name="Kaster A.-K."/>
            <person name="Vollmers J."/>
            <person name="Poulsen M."/>
            <person name="Beemelmanns C."/>
        </authorList>
    </citation>
    <scope>NUCLEOTIDE SEQUENCE [LARGE SCALE GENOMIC DNA]</scope>
    <source>
        <strain evidence="4 5">RB20</strain>
    </source>
</reference>
<evidence type="ECO:0000313" key="4">
    <source>
        <dbReference type="EMBL" id="MQY19061.1"/>
    </source>
</evidence>
<feature type="domain" description="DUF7373" evidence="2">
    <location>
        <begin position="54"/>
        <end position="252"/>
    </location>
</feature>
<keyword evidence="1" id="KW-0732">Signal</keyword>
<dbReference type="Proteomes" id="UP000438448">
    <property type="component" value="Unassembled WGS sequence"/>
</dbReference>
<dbReference type="AlphaFoldDB" id="A0A7K0D060"/>
<protein>
    <submittedName>
        <fullName evidence="4">Uncharacterized protein</fullName>
    </submittedName>
</protein>
<dbReference type="RefSeq" id="WP_153409918.1">
    <property type="nucleotide sequence ID" value="NZ_WEGK01000004.1"/>
</dbReference>
<comment type="caution">
    <text evidence="4">The sequence shown here is derived from an EMBL/GenBank/DDBJ whole genome shotgun (WGS) entry which is preliminary data.</text>
</comment>
<evidence type="ECO:0000259" key="3">
    <source>
        <dbReference type="Pfam" id="PF24092"/>
    </source>
</evidence>
<dbReference type="InterPro" id="IPR055797">
    <property type="entry name" value="DUF7373"/>
</dbReference>
<evidence type="ECO:0000259" key="2">
    <source>
        <dbReference type="Pfam" id="PF24088"/>
    </source>
</evidence>
<name>A0A7K0D060_9NOCA</name>
<organism evidence="4 5">
    <name type="scientific">Nocardia macrotermitis</name>
    <dbReference type="NCBI Taxonomy" id="2585198"/>
    <lineage>
        <taxon>Bacteria</taxon>
        <taxon>Bacillati</taxon>
        <taxon>Actinomycetota</taxon>
        <taxon>Actinomycetes</taxon>
        <taxon>Mycobacteriales</taxon>
        <taxon>Nocardiaceae</taxon>
        <taxon>Nocardia</taxon>
    </lineage>
</organism>
<dbReference type="InterPro" id="IPR056463">
    <property type="entry name" value="DUF7373_C"/>
</dbReference>
<proteinExistence type="predicted"/>
<keyword evidence="5" id="KW-1185">Reference proteome</keyword>
<dbReference type="PROSITE" id="PS51257">
    <property type="entry name" value="PROKAR_LIPOPROTEIN"/>
    <property type="match status" value="1"/>
</dbReference>
<feature type="domain" description="DUF7373" evidence="3">
    <location>
        <begin position="257"/>
        <end position="402"/>
    </location>
</feature>
<feature type="signal peptide" evidence="1">
    <location>
        <begin position="1"/>
        <end position="22"/>
    </location>
</feature>
<accession>A0A7K0D060</accession>
<gene>
    <name evidence="4" type="ORF">NRB20_21450</name>
</gene>
<evidence type="ECO:0000313" key="5">
    <source>
        <dbReference type="Proteomes" id="UP000438448"/>
    </source>
</evidence>